<evidence type="ECO:0000256" key="3">
    <source>
        <dbReference type="ARBA" id="ARBA00022692"/>
    </source>
</evidence>
<name>A0ABX1VV60_9FIRM</name>
<dbReference type="NCBIfam" id="TIGR02872">
    <property type="entry name" value="spore_ytvI"/>
    <property type="match status" value="1"/>
</dbReference>
<dbReference type="PANTHER" id="PTHR21716">
    <property type="entry name" value="TRANSMEMBRANE PROTEIN"/>
    <property type="match status" value="1"/>
</dbReference>
<accession>A0ABX1VV60</accession>
<proteinExistence type="inferred from homology"/>
<keyword evidence="4 6" id="KW-1133">Transmembrane helix</keyword>
<evidence type="ECO:0000256" key="6">
    <source>
        <dbReference type="SAM" id="Phobius"/>
    </source>
</evidence>
<feature type="transmembrane region" description="Helical" evidence="6">
    <location>
        <begin position="220"/>
        <end position="242"/>
    </location>
</feature>
<feature type="transmembrane region" description="Helical" evidence="6">
    <location>
        <begin position="67"/>
        <end position="86"/>
    </location>
</feature>
<evidence type="ECO:0000313" key="8">
    <source>
        <dbReference type="Proteomes" id="UP000539052"/>
    </source>
</evidence>
<dbReference type="RefSeq" id="WP_170823044.1">
    <property type="nucleotide sequence ID" value="NZ_JAAOXG010000041.1"/>
</dbReference>
<keyword evidence="3 6" id="KW-0812">Transmembrane</keyword>
<feature type="transmembrane region" description="Helical" evidence="6">
    <location>
        <begin position="35"/>
        <end position="55"/>
    </location>
</feature>
<feature type="transmembrane region" description="Helical" evidence="6">
    <location>
        <begin position="166"/>
        <end position="185"/>
    </location>
</feature>
<evidence type="ECO:0000256" key="5">
    <source>
        <dbReference type="ARBA" id="ARBA00023136"/>
    </source>
</evidence>
<evidence type="ECO:0000256" key="1">
    <source>
        <dbReference type="ARBA" id="ARBA00004141"/>
    </source>
</evidence>
<evidence type="ECO:0000256" key="4">
    <source>
        <dbReference type="ARBA" id="ARBA00022989"/>
    </source>
</evidence>
<sequence length="378" mass="42431">MEFVKKYSRILLNIIIPIVFTYLICIWGPRILNFFLPFVIGWVISVIANPLVRLLEKRLKLVRKHSSVLIVVAVLALIIGAFYLIISKLISEAAGFVKDIPLYYDSAWVEVQKMLLTAEDLLRFLPRGVQDSVNVFVTHIGEYLNVMVQKIASPTFMAAGNVVKSIPAALVYTVVTIFSSYIFIVERDKILVFLHRYTPDGFSKYYDYLKKDVKHLVGGYFLAQFKIMFIIAGVLAAGFLVLGVKYALLLAVIIAILDFLPILGTGTILIPWAILRIVSGEYAFGVGMIVIYVLTLVLRQIIQPKIVGDTMGLDPLMTLLFLYLGFKISGIAGMILAVPVGMLVISIYKFGAFDRFLYSVKTLVHDINGFRKEKDDIN</sequence>
<dbReference type="EMBL" id="JAAOXG010000041">
    <property type="protein sequence ID" value="NNJ31935.1"/>
    <property type="molecule type" value="Genomic_DNA"/>
</dbReference>
<dbReference type="PANTHER" id="PTHR21716:SF68">
    <property type="entry name" value="TRANSPORT PROTEIN YTVI-RELATED"/>
    <property type="match status" value="1"/>
</dbReference>
<keyword evidence="8" id="KW-1185">Reference proteome</keyword>
<dbReference type="InterPro" id="IPR002549">
    <property type="entry name" value="AI-2E-like"/>
</dbReference>
<evidence type="ECO:0000313" key="7">
    <source>
        <dbReference type="EMBL" id="NNJ31935.1"/>
    </source>
</evidence>
<feature type="transmembrane region" description="Helical" evidence="6">
    <location>
        <begin position="282"/>
        <end position="302"/>
    </location>
</feature>
<dbReference type="Proteomes" id="UP000539052">
    <property type="component" value="Unassembled WGS sequence"/>
</dbReference>
<keyword evidence="5 6" id="KW-0472">Membrane</keyword>
<dbReference type="Pfam" id="PF01594">
    <property type="entry name" value="AI-2E_transport"/>
    <property type="match status" value="1"/>
</dbReference>
<gene>
    <name evidence="7" type="primary">ytvI</name>
    <name evidence="7" type="ORF">G9470_19380</name>
</gene>
<protein>
    <submittedName>
        <fullName evidence="7">Sporulation integral membrane protein YtvI</fullName>
    </submittedName>
</protein>
<comment type="subcellular location">
    <subcellularLocation>
        <location evidence="1">Membrane</location>
        <topology evidence="1">Multi-pass membrane protein</topology>
    </subcellularLocation>
</comment>
<comment type="similarity">
    <text evidence="2">Belongs to the autoinducer-2 exporter (AI-2E) (TC 2.A.86) family.</text>
</comment>
<comment type="caution">
    <text evidence="7">The sequence shown here is derived from an EMBL/GenBank/DDBJ whole genome shotgun (WGS) entry which is preliminary data.</text>
</comment>
<feature type="transmembrane region" description="Helical" evidence="6">
    <location>
        <begin position="10"/>
        <end position="29"/>
    </location>
</feature>
<reference evidence="7 8" key="1">
    <citation type="submission" date="2020-03" db="EMBL/GenBank/DDBJ databases">
        <title>Genome Sequence of industrial isolate, B5A.</title>
        <authorList>
            <person name="Sharma S."/>
            <person name="Patil P.B."/>
            <person name="Korpole S."/>
        </authorList>
    </citation>
    <scope>NUCLEOTIDE SEQUENCE [LARGE SCALE GENOMIC DNA]</scope>
    <source>
        <strain evidence="7 8">PI-S10-B5A</strain>
    </source>
</reference>
<feature type="transmembrane region" description="Helical" evidence="6">
    <location>
        <begin position="248"/>
        <end position="275"/>
    </location>
</feature>
<organism evidence="7 8">
    <name type="scientific">Lacrimispora defluvii</name>
    <dbReference type="NCBI Taxonomy" id="2719233"/>
    <lineage>
        <taxon>Bacteria</taxon>
        <taxon>Bacillati</taxon>
        <taxon>Bacillota</taxon>
        <taxon>Clostridia</taxon>
        <taxon>Lachnospirales</taxon>
        <taxon>Lachnospiraceae</taxon>
        <taxon>Lacrimispora</taxon>
    </lineage>
</organism>
<feature type="transmembrane region" description="Helical" evidence="6">
    <location>
        <begin position="322"/>
        <end position="348"/>
    </location>
</feature>
<dbReference type="InterPro" id="IPR014227">
    <property type="entry name" value="YtvI-like"/>
</dbReference>
<evidence type="ECO:0000256" key="2">
    <source>
        <dbReference type="ARBA" id="ARBA00009773"/>
    </source>
</evidence>